<keyword evidence="3" id="KW-1185">Reference proteome</keyword>
<gene>
    <name evidence="2" type="ordered locus">Sama_1937</name>
</gene>
<keyword evidence="1" id="KW-0472">Membrane</keyword>
<proteinExistence type="predicted"/>
<feature type="transmembrane region" description="Helical" evidence="1">
    <location>
        <begin position="119"/>
        <end position="135"/>
    </location>
</feature>
<dbReference type="OrthoDB" id="7425566at2"/>
<keyword evidence="1" id="KW-0812">Transmembrane</keyword>
<reference evidence="2 3" key="1">
    <citation type="submission" date="2006-12" db="EMBL/GenBank/DDBJ databases">
        <title>Complete sequence of Shewanella amazonensis SB2B.</title>
        <authorList>
            <consortium name="US DOE Joint Genome Institute"/>
            <person name="Copeland A."/>
            <person name="Lucas S."/>
            <person name="Lapidus A."/>
            <person name="Barry K."/>
            <person name="Detter J.C."/>
            <person name="Glavina del Rio T."/>
            <person name="Hammon N."/>
            <person name="Israni S."/>
            <person name="Dalin E."/>
            <person name="Tice H."/>
            <person name="Pitluck S."/>
            <person name="Munk A.C."/>
            <person name="Brettin T."/>
            <person name="Bruce D."/>
            <person name="Han C."/>
            <person name="Tapia R."/>
            <person name="Gilna P."/>
            <person name="Schmutz J."/>
            <person name="Larimer F."/>
            <person name="Land M."/>
            <person name="Hauser L."/>
            <person name="Kyrpides N."/>
            <person name="Mikhailova N."/>
            <person name="Fredrickson J."/>
            <person name="Richardson P."/>
        </authorList>
    </citation>
    <scope>NUCLEOTIDE SEQUENCE [LARGE SCALE GENOMIC DNA]</scope>
    <source>
        <strain evidence="3">ATCC BAA-1098 / SB2B</strain>
    </source>
</reference>
<dbReference type="eggNOG" id="ENOG5032RSM">
    <property type="taxonomic scope" value="Bacteria"/>
</dbReference>
<sequence length="236" mass="25802">MPDIKKVNLTSERTAISPHPGRGVFLLELAVAAFITHIPYLGIPFKWLESFFHELSHALATLLTGGTVSHIQLFPNGAGLCFSGGGMPVVIGFSGYAGAAFWGLTLFVMATWPRGIKPAFALLGVMVLVVLLFYARDVLTMGILLVLAGLFFLPLKLASAPWLVMFLRLLALIVLLNALNSPTYLWGLEEQGDAVLLSNFIWLPPALWIASWLVLAAACLWLCWRRVNALVNCNKL</sequence>
<dbReference type="PANTHER" id="PTHR33979:SF2">
    <property type="entry name" value="PEPTIDASE M50B-LIKE-DOMAIN-CONTAINING PROTEIN"/>
    <property type="match status" value="1"/>
</dbReference>
<feature type="transmembrane region" description="Helical" evidence="1">
    <location>
        <begin position="165"/>
        <end position="186"/>
    </location>
</feature>
<feature type="transmembrane region" description="Helical" evidence="1">
    <location>
        <begin position="93"/>
        <end position="112"/>
    </location>
</feature>
<dbReference type="Proteomes" id="UP000009175">
    <property type="component" value="Chromosome"/>
</dbReference>
<evidence type="ECO:0000313" key="2">
    <source>
        <dbReference type="EMBL" id="ABM00143.1"/>
    </source>
</evidence>
<dbReference type="STRING" id="326297.Sama_1937"/>
<dbReference type="InterPro" id="IPR049500">
    <property type="entry name" value="Peptidase_M50B-like"/>
</dbReference>
<name>A1S6Y6_SHEAM</name>
<protein>
    <recommendedName>
        <fullName evidence="4">Membrane zinc metalloprotease</fullName>
    </recommendedName>
</protein>
<dbReference type="Pfam" id="PF13398">
    <property type="entry name" value="Peptidase_M50B"/>
    <property type="match status" value="1"/>
</dbReference>
<feature type="transmembrane region" description="Helical" evidence="1">
    <location>
        <begin position="206"/>
        <end position="224"/>
    </location>
</feature>
<accession>A1S6Y6</accession>
<dbReference type="RefSeq" id="WP_011760050.1">
    <property type="nucleotide sequence ID" value="NC_008700.1"/>
</dbReference>
<dbReference type="KEGG" id="saz:Sama_1937"/>
<feature type="transmembrane region" description="Helical" evidence="1">
    <location>
        <begin position="23"/>
        <end position="43"/>
    </location>
</feature>
<feature type="transmembrane region" description="Helical" evidence="1">
    <location>
        <begin position="141"/>
        <end position="158"/>
    </location>
</feature>
<dbReference type="EMBL" id="CP000507">
    <property type="protein sequence ID" value="ABM00143.1"/>
    <property type="molecule type" value="Genomic_DNA"/>
</dbReference>
<dbReference type="AlphaFoldDB" id="A1S6Y6"/>
<keyword evidence="1" id="KW-1133">Transmembrane helix</keyword>
<dbReference type="PANTHER" id="PTHR33979">
    <property type="entry name" value="OS02G0221600 PROTEIN"/>
    <property type="match status" value="1"/>
</dbReference>
<organism evidence="2 3">
    <name type="scientific">Shewanella amazonensis (strain ATCC BAA-1098 / SB2B)</name>
    <dbReference type="NCBI Taxonomy" id="326297"/>
    <lineage>
        <taxon>Bacteria</taxon>
        <taxon>Pseudomonadati</taxon>
        <taxon>Pseudomonadota</taxon>
        <taxon>Gammaproteobacteria</taxon>
        <taxon>Alteromonadales</taxon>
        <taxon>Shewanellaceae</taxon>
        <taxon>Shewanella</taxon>
    </lineage>
</organism>
<evidence type="ECO:0008006" key="4">
    <source>
        <dbReference type="Google" id="ProtNLM"/>
    </source>
</evidence>
<evidence type="ECO:0000313" key="3">
    <source>
        <dbReference type="Proteomes" id="UP000009175"/>
    </source>
</evidence>
<evidence type="ECO:0000256" key="1">
    <source>
        <dbReference type="SAM" id="Phobius"/>
    </source>
</evidence>
<dbReference type="HOGENOM" id="CLU_066780_2_1_6"/>